<evidence type="ECO:0000313" key="2">
    <source>
        <dbReference type="EMBL" id="SCG72422.1"/>
    </source>
</evidence>
<dbReference type="EMBL" id="LT607753">
    <property type="protein sequence ID" value="SCG72422.1"/>
    <property type="molecule type" value="Genomic_DNA"/>
</dbReference>
<dbReference type="OrthoDB" id="9937249at2"/>
<evidence type="ECO:0000313" key="3">
    <source>
        <dbReference type="Proteomes" id="UP000198215"/>
    </source>
</evidence>
<dbReference type="AlphaFoldDB" id="A0A1C5JP99"/>
<evidence type="ECO:0000256" key="1">
    <source>
        <dbReference type="SAM" id="SignalP"/>
    </source>
</evidence>
<proteinExistence type="predicted"/>
<protein>
    <recommendedName>
        <fullName evidence="4">Peptidase inhibitor family I36</fullName>
    </recommendedName>
</protein>
<reference evidence="3" key="1">
    <citation type="submission" date="2016-06" db="EMBL/GenBank/DDBJ databases">
        <authorList>
            <person name="Varghese N."/>
            <person name="Submissions Spin"/>
        </authorList>
    </citation>
    <scope>NUCLEOTIDE SEQUENCE [LARGE SCALE GENOMIC DNA]</scope>
    <source>
        <strain evidence="3">DSM 45161</strain>
    </source>
</reference>
<sequence>MTSRRWYRAVAATTVGLTVLALTPGVAQAALAPDQWHCTRAQGADVLCVKMNQFLGWWTGLDVRYQHYSSTGHQVRVQLSWESTRGQSGDFGVQTLNPNQEWTPGSWADLPTGTCVTGKAVAVDLPFDPSNPGGTYLQTVCR</sequence>
<organism evidence="2 3">
    <name type="scientific">Micromonospora coxensis</name>
    <dbReference type="NCBI Taxonomy" id="356852"/>
    <lineage>
        <taxon>Bacteria</taxon>
        <taxon>Bacillati</taxon>
        <taxon>Actinomycetota</taxon>
        <taxon>Actinomycetes</taxon>
        <taxon>Micromonosporales</taxon>
        <taxon>Micromonosporaceae</taxon>
        <taxon>Micromonospora</taxon>
    </lineage>
</organism>
<name>A0A1C5JP99_9ACTN</name>
<keyword evidence="1" id="KW-0732">Signal</keyword>
<feature type="chain" id="PRO_5008719959" description="Peptidase inhibitor family I36" evidence="1">
    <location>
        <begin position="30"/>
        <end position="142"/>
    </location>
</feature>
<feature type="signal peptide" evidence="1">
    <location>
        <begin position="1"/>
        <end position="29"/>
    </location>
</feature>
<dbReference type="Proteomes" id="UP000198215">
    <property type="component" value="Chromosome I"/>
</dbReference>
<dbReference type="RefSeq" id="WP_088978202.1">
    <property type="nucleotide sequence ID" value="NZ_LT607753.1"/>
</dbReference>
<evidence type="ECO:0008006" key="4">
    <source>
        <dbReference type="Google" id="ProtNLM"/>
    </source>
</evidence>
<gene>
    <name evidence="2" type="ORF">GA0070614_4994</name>
</gene>
<keyword evidence="3" id="KW-1185">Reference proteome</keyword>
<accession>A0A1C5JP99</accession>